<comment type="caution">
    <text evidence="1">The sequence shown here is derived from an EMBL/GenBank/DDBJ whole genome shotgun (WGS) entry which is preliminary data.</text>
</comment>
<sequence>MKIEPTQIAAASLIAEDTKRDASPVEAAVGASSSFEPMPYEDLLPYLLLPMAGAY</sequence>
<accession>A0A158HQH4</accession>
<evidence type="ECO:0000313" key="2">
    <source>
        <dbReference type="Proteomes" id="UP000055019"/>
    </source>
</evidence>
<dbReference type="EMBL" id="FCOM02000006">
    <property type="protein sequence ID" value="SAL46239.1"/>
    <property type="molecule type" value="Genomic_DNA"/>
</dbReference>
<gene>
    <name evidence="1" type="ORF">AWB74_02045</name>
</gene>
<proteinExistence type="predicted"/>
<keyword evidence="2" id="KW-1185">Reference proteome</keyword>
<name>A0A158HQH4_9BURK</name>
<reference evidence="1" key="1">
    <citation type="submission" date="2016-01" db="EMBL/GenBank/DDBJ databases">
        <authorList>
            <person name="Peeters C."/>
        </authorList>
    </citation>
    <scope>NUCLEOTIDE SEQUENCE [LARGE SCALE GENOMIC DNA]</scope>
    <source>
        <strain evidence="1">LMG 29317</strain>
    </source>
</reference>
<evidence type="ECO:0000313" key="1">
    <source>
        <dbReference type="EMBL" id="SAL46239.1"/>
    </source>
</evidence>
<organism evidence="1 2">
    <name type="scientific">Caballeronia arvi</name>
    <dbReference type="NCBI Taxonomy" id="1777135"/>
    <lineage>
        <taxon>Bacteria</taxon>
        <taxon>Pseudomonadati</taxon>
        <taxon>Pseudomonadota</taxon>
        <taxon>Betaproteobacteria</taxon>
        <taxon>Burkholderiales</taxon>
        <taxon>Burkholderiaceae</taxon>
        <taxon>Caballeronia</taxon>
    </lineage>
</organism>
<protein>
    <submittedName>
        <fullName evidence="1">Uncharacterized protein</fullName>
    </submittedName>
</protein>
<dbReference type="Proteomes" id="UP000055019">
    <property type="component" value="Unassembled WGS sequence"/>
</dbReference>
<dbReference type="AlphaFoldDB" id="A0A158HQH4"/>
<dbReference type="RefSeq" id="WP_200821954.1">
    <property type="nucleotide sequence ID" value="NZ_FCOM02000006.1"/>
</dbReference>